<keyword evidence="1 5" id="KW-0489">Methyltransferase</keyword>
<dbReference type="EC" id="2.1.1.297" evidence="5"/>
<dbReference type="Pfam" id="PF17827">
    <property type="entry name" value="PrmC_N"/>
    <property type="match status" value="1"/>
</dbReference>
<evidence type="ECO:0000256" key="2">
    <source>
        <dbReference type="ARBA" id="ARBA00022679"/>
    </source>
</evidence>
<comment type="catalytic activity">
    <reaction evidence="4 5">
        <text>L-glutaminyl-[peptide chain release factor] + S-adenosyl-L-methionine = N(5)-methyl-L-glutaminyl-[peptide chain release factor] + S-adenosyl-L-homocysteine + H(+)</text>
        <dbReference type="Rhea" id="RHEA:42896"/>
        <dbReference type="Rhea" id="RHEA-COMP:10271"/>
        <dbReference type="Rhea" id="RHEA-COMP:10272"/>
        <dbReference type="ChEBI" id="CHEBI:15378"/>
        <dbReference type="ChEBI" id="CHEBI:30011"/>
        <dbReference type="ChEBI" id="CHEBI:57856"/>
        <dbReference type="ChEBI" id="CHEBI:59789"/>
        <dbReference type="ChEBI" id="CHEBI:61891"/>
        <dbReference type="EC" id="2.1.1.297"/>
    </reaction>
</comment>
<accession>A0A9D0ZH68</accession>
<dbReference type="GO" id="GO:0032259">
    <property type="term" value="P:methylation"/>
    <property type="evidence" value="ECO:0007669"/>
    <property type="project" value="UniProtKB-KW"/>
</dbReference>
<feature type="domain" description="Release factor glutamine methyltransferase N-terminal" evidence="7">
    <location>
        <begin position="12"/>
        <end position="77"/>
    </location>
</feature>
<name>A0A9D0ZH68_9FIRM</name>
<dbReference type="Gene3D" id="1.10.8.10">
    <property type="entry name" value="DNA helicase RuvA subunit, C-terminal domain"/>
    <property type="match status" value="1"/>
</dbReference>
<dbReference type="Proteomes" id="UP000824262">
    <property type="component" value="Unassembled WGS sequence"/>
</dbReference>
<evidence type="ECO:0000259" key="7">
    <source>
        <dbReference type="Pfam" id="PF17827"/>
    </source>
</evidence>
<dbReference type="InterPro" id="IPR050320">
    <property type="entry name" value="N5-glutamine_MTase"/>
</dbReference>
<dbReference type="EMBL" id="DVGA01000099">
    <property type="protein sequence ID" value="HIQ79366.1"/>
    <property type="molecule type" value="Genomic_DNA"/>
</dbReference>
<evidence type="ECO:0000313" key="9">
    <source>
        <dbReference type="Proteomes" id="UP000824262"/>
    </source>
</evidence>
<sequence>MPRTYSEMYISLRNRLRDAGIEAAALEARLIAASAAGKSTEKLLRDMRFYATDEVEKRAEAMVRRRLAGEPVAYITGVWEFRGLPMEVSRDVLIPRVDTEVLAETAIKYLKDTGRLDARVLDLCSGTGCIGCAIAAELPRVRVVLSDVSPEAMEISRRNVSRNGLDGRISFLPADVMKLPPLMTGSFDLVVSNPPYIPTVEIMTLDPSVRDYEPVWALDGGEDGLDFYRAILKNWHGVIRQGGELMFEVGEEQAERVKDLMRMAGLREARSVLDTRGVERVVTARA</sequence>
<keyword evidence="2 5" id="KW-0808">Transferase</keyword>
<dbReference type="NCBIfam" id="TIGR03534">
    <property type="entry name" value="RF_mod_PrmC"/>
    <property type="match status" value="1"/>
</dbReference>
<dbReference type="GO" id="GO:0102559">
    <property type="term" value="F:peptide chain release factor N(5)-glutamine methyltransferase activity"/>
    <property type="evidence" value="ECO:0007669"/>
    <property type="project" value="UniProtKB-EC"/>
</dbReference>
<organism evidence="8 9">
    <name type="scientific">Candidatus Scatomorpha intestinavium</name>
    <dbReference type="NCBI Taxonomy" id="2840922"/>
    <lineage>
        <taxon>Bacteria</taxon>
        <taxon>Bacillati</taxon>
        <taxon>Bacillota</taxon>
        <taxon>Clostridia</taxon>
        <taxon>Eubacteriales</taxon>
        <taxon>Candidatus Scatomorpha</taxon>
    </lineage>
</organism>
<comment type="caution">
    <text evidence="5">Lacks conserved residue(s) required for the propagation of feature annotation.</text>
</comment>
<reference evidence="8" key="2">
    <citation type="journal article" date="2021" name="PeerJ">
        <title>Extensive microbial diversity within the chicken gut microbiome revealed by metagenomics and culture.</title>
        <authorList>
            <person name="Gilroy R."/>
            <person name="Ravi A."/>
            <person name="Getino M."/>
            <person name="Pursley I."/>
            <person name="Horton D.L."/>
            <person name="Alikhan N.F."/>
            <person name="Baker D."/>
            <person name="Gharbi K."/>
            <person name="Hall N."/>
            <person name="Watson M."/>
            <person name="Adriaenssens E.M."/>
            <person name="Foster-Nyarko E."/>
            <person name="Jarju S."/>
            <person name="Secka A."/>
            <person name="Antonio M."/>
            <person name="Oren A."/>
            <person name="Chaudhuri R.R."/>
            <person name="La Ragione R."/>
            <person name="Hildebrand F."/>
            <person name="Pallen M.J."/>
        </authorList>
    </citation>
    <scope>NUCLEOTIDE SEQUENCE</scope>
    <source>
        <strain evidence="8">ChiBcolR7-354</strain>
    </source>
</reference>
<comment type="caution">
    <text evidence="8">The sequence shown here is derived from an EMBL/GenBank/DDBJ whole genome shotgun (WGS) entry which is preliminary data.</text>
</comment>
<dbReference type="GO" id="GO:0003676">
    <property type="term" value="F:nucleic acid binding"/>
    <property type="evidence" value="ECO:0007669"/>
    <property type="project" value="InterPro"/>
</dbReference>
<feature type="binding site" evidence="5">
    <location>
        <begin position="193"/>
        <end position="196"/>
    </location>
    <ligand>
        <name>substrate</name>
    </ligand>
</feature>
<dbReference type="InterPro" id="IPR029063">
    <property type="entry name" value="SAM-dependent_MTases_sf"/>
</dbReference>
<dbReference type="InterPro" id="IPR002052">
    <property type="entry name" value="DNA_methylase_N6_adenine_CS"/>
</dbReference>
<comment type="function">
    <text evidence="5">Methylates the class 1 translation termination release factors RF1/PrfA and RF2/PrfB on the glutamine residue of the universally conserved GGQ motif.</text>
</comment>
<feature type="binding site" evidence="5">
    <location>
        <position position="193"/>
    </location>
    <ligand>
        <name>S-adenosyl-L-methionine</name>
        <dbReference type="ChEBI" id="CHEBI:59789"/>
    </ligand>
</feature>
<evidence type="ECO:0000256" key="4">
    <source>
        <dbReference type="ARBA" id="ARBA00048391"/>
    </source>
</evidence>
<evidence type="ECO:0000256" key="5">
    <source>
        <dbReference type="HAMAP-Rule" id="MF_02126"/>
    </source>
</evidence>
<dbReference type="PANTHER" id="PTHR18895">
    <property type="entry name" value="HEMK METHYLTRANSFERASE"/>
    <property type="match status" value="1"/>
</dbReference>
<keyword evidence="3 5" id="KW-0949">S-adenosyl-L-methionine</keyword>
<evidence type="ECO:0000259" key="6">
    <source>
        <dbReference type="Pfam" id="PF05175"/>
    </source>
</evidence>
<evidence type="ECO:0000313" key="8">
    <source>
        <dbReference type="EMBL" id="HIQ79366.1"/>
    </source>
</evidence>
<proteinExistence type="inferred from homology"/>
<dbReference type="Pfam" id="PF05175">
    <property type="entry name" value="MTS"/>
    <property type="match status" value="1"/>
</dbReference>
<dbReference type="SUPFAM" id="SSF53335">
    <property type="entry name" value="S-adenosyl-L-methionine-dependent methyltransferases"/>
    <property type="match status" value="1"/>
</dbReference>
<feature type="domain" description="Methyltransferase small" evidence="6">
    <location>
        <begin position="110"/>
        <end position="196"/>
    </location>
</feature>
<dbReference type="AlphaFoldDB" id="A0A9D0ZH68"/>
<dbReference type="InterPro" id="IPR004556">
    <property type="entry name" value="HemK-like"/>
</dbReference>
<dbReference type="PROSITE" id="PS00092">
    <property type="entry name" value="N6_MTASE"/>
    <property type="match status" value="1"/>
</dbReference>
<dbReference type="CDD" id="cd02440">
    <property type="entry name" value="AdoMet_MTases"/>
    <property type="match status" value="1"/>
</dbReference>
<dbReference type="InterPro" id="IPR019874">
    <property type="entry name" value="RF_methyltr_PrmC"/>
</dbReference>
<dbReference type="InterPro" id="IPR007848">
    <property type="entry name" value="Small_mtfrase_dom"/>
</dbReference>
<reference evidence="8" key="1">
    <citation type="submission" date="2020-10" db="EMBL/GenBank/DDBJ databases">
        <authorList>
            <person name="Gilroy R."/>
        </authorList>
    </citation>
    <scope>NUCLEOTIDE SEQUENCE</scope>
    <source>
        <strain evidence="8">ChiBcolR7-354</strain>
    </source>
</reference>
<protein>
    <recommendedName>
        <fullName evidence="5">Release factor glutamine methyltransferase</fullName>
        <shortName evidence="5">RF MTase</shortName>
        <ecNumber evidence="5">2.1.1.297</ecNumber>
    </recommendedName>
    <alternativeName>
        <fullName evidence="5">N5-glutamine methyltransferase PrmC</fullName>
    </alternativeName>
    <alternativeName>
        <fullName evidence="5">Protein-(glutamine-N5) MTase PrmC</fullName>
    </alternativeName>
    <alternativeName>
        <fullName evidence="5">Protein-glutamine N-methyltransferase PrmC</fullName>
    </alternativeName>
</protein>
<evidence type="ECO:0000256" key="3">
    <source>
        <dbReference type="ARBA" id="ARBA00022691"/>
    </source>
</evidence>
<evidence type="ECO:0000256" key="1">
    <source>
        <dbReference type="ARBA" id="ARBA00022603"/>
    </source>
</evidence>
<dbReference type="HAMAP" id="MF_02126">
    <property type="entry name" value="RF_methyltr_PrmC"/>
    <property type="match status" value="1"/>
</dbReference>
<feature type="binding site" evidence="5">
    <location>
        <position position="147"/>
    </location>
    <ligand>
        <name>S-adenosyl-L-methionine</name>
        <dbReference type="ChEBI" id="CHEBI:59789"/>
    </ligand>
</feature>
<gene>
    <name evidence="5 8" type="primary">prmC</name>
    <name evidence="8" type="ORF">IAB77_08940</name>
</gene>
<dbReference type="InterPro" id="IPR040758">
    <property type="entry name" value="PrmC_N"/>
</dbReference>
<dbReference type="PANTHER" id="PTHR18895:SF74">
    <property type="entry name" value="MTRF1L RELEASE FACTOR GLUTAMINE METHYLTRANSFERASE"/>
    <property type="match status" value="1"/>
</dbReference>
<dbReference type="Gene3D" id="3.40.50.150">
    <property type="entry name" value="Vaccinia Virus protein VP39"/>
    <property type="match status" value="1"/>
</dbReference>
<comment type="similarity">
    <text evidence="5">Belongs to the protein N5-glutamine methyltransferase family. PrmC subfamily.</text>
</comment>
<dbReference type="NCBIfam" id="TIGR00536">
    <property type="entry name" value="hemK_fam"/>
    <property type="match status" value="1"/>
</dbReference>